<evidence type="ECO:0000313" key="1">
    <source>
        <dbReference type="EMBL" id="RNA04410.1"/>
    </source>
</evidence>
<evidence type="ECO:0000313" key="2">
    <source>
        <dbReference type="Proteomes" id="UP000276133"/>
    </source>
</evidence>
<dbReference type="EMBL" id="REGN01008119">
    <property type="protein sequence ID" value="RNA04410.1"/>
    <property type="molecule type" value="Genomic_DNA"/>
</dbReference>
<name>A0A3M7PZ74_BRAPC</name>
<sequence>MNKKQILSSIIYPLMRNQKIISSINFGSFKLETKLIGRFLARIDDGVLIIKFLYPCIERLWL</sequence>
<reference evidence="1 2" key="1">
    <citation type="journal article" date="2018" name="Sci. Rep.">
        <title>Genomic signatures of local adaptation to the degree of environmental predictability in rotifers.</title>
        <authorList>
            <person name="Franch-Gras L."/>
            <person name="Hahn C."/>
            <person name="Garcia-Roger E.M."/>
            <person name="Carmona M.J."/>
            <person name="Serra M."/>
            <person name="Gomez A."/>
        </authorList>
    </citation>
    <scope>NUCLEOTIDE SEQUENCE [LARGE SCALE GENOMIC DNA]</scope>
    <source>
        <strain evidence="1">HYR1</strain>
    </source>
</reference>
<proteinExistence type="predicted"/>
<dbReference type="AlphaFoldDB" id="A0A3M7PZ74"/>
<accession>A0A3M7PZ74</accession>
<gene>
    <name evidence="1" type="ORF">BpHYR1_021951</name>
</gene>
<keyword evidence="2" id="KW-1185">Reference proteome</keyword>
<protein>
    <submittedName>
        <fullName evidence="1">Uncharacterized protein</fullName>
    </submittedName>
</protein>
<organism evidence="1 2">
    <name type="scientific">Brachionus plicatilis</name>
    <name type="common">Marine rotifer</name>
    <name type="synonym">Brachionus muelleri</name>
    <dbReference type="NCBI Taxonomy" id="10195"/>
    <lineage>
        <taxon>Eukaryota</taxon>
        <taxon>Metazoa</taxon>
        <taxon>Spiralia</taxon>
        <taxon>Gnathifera</taxon>
        <taxon>Rotifera</taxon>
        <taxon>Eurotatoria</taxon>
        <taxon>Monogononta</taxon>
        <taxon>Pseudotrocha</taxon>
        <taxon>Ploima</taxon>
        <taxon>Brachionidae</taxon>
        <taxon>Brachionus</taxon>
    </lineage>
</organism>
<comment type="caution">
    <text evidence="1">The sequence shown here is derived from an EMBL/GenBank/DDBJ whole genome shotgun (WGS) entry which is preliminary data.</text>
</comment>
<dbReference type="Proteomes" id="UP000276133">
    <property type="component" value="Unassembled WGS sequence"/>
</dbReference>